<keyword evidence="3" id="KW-1185">Reference proteome</keyword>
<evidence type="ECO:0000313" key="3">
    <source>
        <dbReference type="Proteomes" id="UP000305948"/>
    </source>
</evidence>
<name>A0A5C3MPW3_9AGAM</name>
<reference evidence="2 3" key="1">
    <citation type="journal article" date="2019" name="Nat. Ecol. Evol.">
        <title>Megaphylogeny resolves global patterns of mushroom evolution.</title>
        <authorList>
            <person name="Varga T."/>
            <person name="Krizsan K."/>
            <person name="Foldi C."/>
            <person name="Dima B."/>
            <person name="Sanchez-Garcia M."/>
            <person name="Sanchez-Ramirez S."/>
            <person name="Szollosi G.J."/>
            <person name="Szarkandi J.G."/>
            <person name="Papp V."/>
            <person name="Albert L."/>
            <person name="Andreopoulos W."/>
            <person name="Angelini C."/>
            <person name="Antonin V."/>
            <person name="Barry K.W."/>
            <person name="Bougher N.L."/>
            <person name="Buchanan P."/>
            <person name="Buyck B."/>
            <person name="Bense V."/>
            <person name="Catcheside P."/>
            <person name="Chovatia M."/>
            <person name="Cooper J."/>
            <person name="Damon W."/>
            <person name="Desjardin D."/>
            <person name="Finy P."/>
            <person name="Geml J."/>
            <person name="Haridas S."/>
            <person name="Hughes K."/>
            <person name="Justo A."/>
            <person name="Karasinski D."/>
            <person name="Kautmanova I."/>
            <person name="Kiss B."/>
            <person name="Kocsube S."/>
            <person name="Kotiranta H."/>
            <person name="LaButti K.M."/>
            <person name="Lechner B.E."/>
            <person name="Liimatainen K."/>
            <person name="Lipzen A."/>
            <person name="Lukacs Z."/>
            <person name="Mihaltcheva S."/>
            <person name="Morgado L.N."/>
            <person name="Niskanen T."/>
            <person name="Noordeloos M.E."/>
            <person name="Ohm R.A."/>
            <person name="Ortiz-Santana B."/>
            <person name="Ovrebo C."/>
            <person name="Racz N."/>
            <person name="Riley R."/>
            <person name="Savchenko A."/>
            <person name="Shiryaev A."/>
            <person name="Soop K."/>
            <person name="Spirin V."/>
            <person name="Szebenyi C."/>
            <person name="Tomsovsky M."/>
            <person name="Tulloss R.E."/>
            <person name="Uehling J."/>
            <person name="Grigoriev I.V."/>
            <person name="Vagvolgyi C."/>
            <person name="Papp T."/>
            <person name="Martin F.M."/>
            <person name="Miettinen O."/>
            <person name="Hibbett D.S."/>
            <person name="Nagy L.G."/>
        </authorList>
    </citation>
    <scope>NUCLEOTIDE SEQUENCE [LARGE SCALE GENOMIC DNA]</scope>
    <source>
        <strain evidence="2 3">OMC1185</strain>
    </source>
</reference>
<dbReference type="OrthoDB" id="16851at2759"/>
<organism evidence="2 3">
    <name type="scientific">Heliocybe sulcata</name>
    <dbReference type="NCBI Taxonomy" id="5364"/>
    <lineage>
        <taxon>Eukaryota</taxon>
        <taxon>Fungi</taxon>
        <taxon>Dikarya</taxon>
        <taxon>Basidiomycota</taxon>
        <taxon>Agaricomycotina</taxon>
        <taxon>Agaricomycetes</taxon>
        <taxon>Gloeophyllales</taxon>
        <taxon>Gloeophyllaceae</taxon>
        <taxon>Heliocybe</taxon>
    </lineage>
</organism>
<protein>
    <submittedName>
        <fullName evidence="2">Uncharacterized protein</fullName>
    </submittedName>
</protein>
<evidence type="ECO:0000313" key="2">
    <source>
        <dbReference type="EMBL" id="TFK47000.1"/>
    </source>
</evidence>
<dbReference type="Proteomes" id="UP000305948">
    <property type="component" value="Unassembled WGS sequence"/>
</dbReference>
<feature type="region of interest" description="Disordered" evidence="1">
    <location>
        <begin position="1"/>
        <end position="33"/>
    </location>
</feature>
<proteinExistence type="predicted"/>
<feature type="region of interest" description="Disordered" evidence="1">
    <location>
        <begin position="246"/>
        <end position="266"/>
    </location>
</feature>
<accession>A0A5C3MPW3</accession>
<dbReference type="EMBL" id="ML213526">
    <property type="protein sequence ID" value="TFK47000.1"/>
    <property type="molecule type" value="Genomic_DNA"/>
</dbReference>
<sequence>MSRKRPRIVGPSLPHESDAEITKKRLKPADPAPETAEDLLGLLDLSRLGSESDISVGFGAIAREMLLEYRLTLTCGDIATEYDILELEFYLYKPGCHEDPFTHGADEQKRSGNWYFHKVPRRSPLPANPIASTSAAGGYRGGTRKGLDLTFGMPSVVRSPYFSNDGSSQACSAEANTVGGILLRTIQRVSDGGVISGPSLVVDEILRLTGAPAIAVLIKEKWKGNICAFHTPSSASESREAHLRLHRRPRSSAKDKPTVYSSPRIGLDLSNPETTASLDHPRVVYMPKAYRYFTSPHLLTSNGRPQTLYGLYRQLSLLQEYSRDEARMSEELTALTSLKPQSVAKYLADYKSGYESGHLQSFVATAGKGASASPAAYLRMMGTLQRMSEEAALPV</sequence>
<evidence type="ECO:0000256" key="1">
    <source>
        <dbReference type="SAM" id="MobiDB-lite"/>
    </source>
</evidence>
<gene>
    <name evidence="2" type="ORF">OE88DRAFT_1714758</name>
</gene>
<dbReference type="AlphaFoldDB" id="A0A5C3MPW3"/>
<dbReference type="STRING" id="5364.A0A5C3MPW3"/>